<reference evidence="1 2" key="1">
    <citation type="submission" date="2019-07" db="EMBL/GenBank/DDBJ databases">
        <title>Georgenia wutianyii sp. nov. and Georgenia *** sp. nov. isolated from plateau pika (Ochotona curzoniae) in the Qinghai-Tibet plateau of China.</title>
        <authorList>
            <person name="Tian Z."/>
        </authorList>
    </citation>
    <scope>NUCLEOTIDE SEQUENCE [LARGE SCALE GENOMIC DNA]</scope>
    <source>
        <strain evidence="1 2">Z446</strain>
    </source>
</reference>
<proteinExistence type="predicted"/>
<protein>
    <recommendedName>
        <fullName evidence="3">Helix-turn-helix domain-containing protein</fullName>
    </recommendedName>
</protein>
<accession>A0A552WUF1</accession>
<evidence type="ECO:0008006" key="3">
    <source>
        <dbReference type="Google" id="ProtNLM"/>
    </source>
</evidence>
<comment type="caution">
    <text evidence="1">The sequence shown here is derived from an EMBL/GenBank/DDBJ whole genome shotgun (WGS) entry which is preliminary data.</text>
</comment>
<organism evidence="1 2">
    <name type="scientific">Georgenia yuyongxinii</name>
    <dbReference type="NCBI Taxonomy" id="2589797"/>
    <lineage>
        <taxon>Bacteria</taxon>
        <taxon>Bacillati</taxon>
        <taxon>Actinomycetota</taxon>
        <taxon>Actinomycetes</taxon>
        <taxon>Micrococcales</taxon>
        <taxon>Bogoriellaceae</taxon>
        <taxon>Georgenia</taxon>
    </lineage>
</organism>
<keyword evidence="2" id="KW-1185">Reference proteome</keyword>
<dbReference type="AlphaFoldDB" id="A0A552WUF1"/>
<gene>
    <name evidence="1" type="ORF">FJ693_05475</name>
</gene>
<dbReference type="RefSeq" id="WP_143417521.1">
    <property type="nucleotide sequence ID" value="NZ_VJXR01000010.1"/>
</dbReference>
<dbReference type="Proteomes" id="UP000318693">
    <property type="component" value="Unassembled WGS sequence"/>
</dbReference>
<evidence type="ECO:0000313" key="2">
    <source>
        <dbReference type="Proteomes" id="UP000318693"/>
    </source>
</evidence>
<evidence type="ECO:0000313" key="1">
    <source>
        <dbReference type="EMBL" id="TRW46377.1"/>
    </source>
</evidence>
<sequence length="73" mass="7943">MTDQIARASAIILHIENLADHARETRGKSEALLLRAAVVDAIRHRGLTPAFAAEITGLDPAVVAAWVQHYEDD</sequence>
<dbReference type="EMBL" id="VJXR01000010">
    <property type="protein sequence ID" value="TRW46377.1"/>
    <property type="molecule type" value="Genomic_DNA"/>
</dbReference>
<name>A0A552WUF1_9MICO</name>